<evidence type="ECO:0000313" key="3">
    <source>
        <dbReference type="EMBL" id="MBW2962819.1"/>
    </source>
</evidence>
<organism evidence="3 4">
    <name type="scientific">Mesonia aestuariivivens</name>
    <dbReference type="NCBI Taxonomy" id="2796128"/>
    <lineage>
        <taxon>Bacteria</taxon>
        <taxon>Pseudomonadati</taxon>
        <taxon>Bacteroidota</taxon>
        <taxon>Flavobacteriia</taxon>
        <taxon>Flavobacteriales</taxon>
        <taxon>Flavobacteriaceae</taxon>
        <taxon>Mesonia</taxon>
    </lineage>
</organism>
<feature type="domain" description="FIST C-domain" evidence="2">
    <location>
        <begin position="218"/>
        <end position="356"/>
    </location>
</feature>
<proteinExistence type="predicted"/>
<evidence type="ECO:0000259" key="2">
    <source>
        <dbReference type="SMART" id="SM01204"/>
    </source>
</evidence>
<sequence>MKIVQAYLHKNNWNYSIEKKEINNPLVLVFGERKTLQDQKVIDAINDEFPYKNIIFGSTAGEILGARVLENSVTVTALEFQKSDYLIKTANILDFNKDSKTLGENLIKQLPAKNLKHIFIISEGSYVNGSALIEGIEKHNSKLVKISGGLCGDNERFDKTLVSFQENPKEGEAVIIGLYGEELEITCASSGGWIPFGPERIITKSEGNILYEIDGVPALDIYKKYLGDKALDLPHSALLFPLNVKAKGKSYPVVRTILNINEEDKSMIFAGDVPVQSQVQLMMASIDAIVEGAGTAAKKALEDRKKAPEVALLISCIGRKLVMDQQTEEEIEEVLTTIGNQTPCTGFYSYGEIAPHLNEENCELHNQTMTLTLISE</sequence>
<protein>
    <submittedName>
        <fullName evidence="3">FIST C-terminal domain-containing protein</fullName>
    </submittedName>
</protein>
<dbReference type="SMART" id="SM01204">
    <property type="entry name" value="FIST_C"/>
    <property type="match status" value="1"/>
</dbReference>
<dbReference type="Proteomes" id="UP000719267">
    <property type="component" value="Unassembled WGS sequence"/>
</dbReference>
<evidence type="ECO:0000313" key="4">
    <source>
        <dbReference type="Proteomes" id="UP000719267"/>
    </source>
</evidence>
<name>A0ABS6W6Q3_9FLAO</name>
<dbReference type="EMBL" id="JAHWDF010000018">
    <property type="protein sequence ID" value="MBW2962819.1"/>
    <property type="molecule type" value="Genomic_DNA"/>
</dbReference>
<dbReference type="Pfam" id="PF08495">
    <property type="entry name" value="FIST"/>
    <property type="match status" value="1"/>
</dbReference>
<evidence type="ECO:0000259" key="1">
    <source>
        <dbReference type="SMART" id="SM00897"/>
    </source>
</evidence>
<dbReference type="SMART" id="SM00897">
    <property type="entry name" value="FIST"/>
    <property type="match status" value="1"/>
</dbReference>
<dbReference type="PANTHER" id="PTHR40252:SF2">
    <property type="entry name" value="BLR0328 PROTEIN"/>
    <property type="match status" value="1"/>
</dbReference>
<gene>
    <name evidence="3" type="ORF">KW502_13575</name>
</gene>
<dbReference type="RefSeq" id="WP_219041102.1">
    <property type="nucleotide sequence ID" value="NZ_JAHWDF010000018.1"/>
</dbReference>
<dbReference type="PANTHER" id="PTHR40252">
    <property type="entry name" value="BLR0328 PROTEIN"/>
    <property type="match status" value="1"/>
</dbReference>
<dbReference type="Pfam" id="PF10442">
    <property type="entry name" value="FIST_C"/>
    <property type="match status" value="1"/>
</dbReference>
<dbReference type="InterPro" id="IPR013702">
    <property type="entry name" value="FIST_domain_N"/>
</dbReference>
<dbReference type="InterPro" id="IPR019494">
    <property type="entry name" value="FIST_C"/>
</dbReference>
<keyword evidence="4" id="KW-1185">Reference proteome</keyword>
<comment type="caution">
    <text evidence="3">The sequence shown here is derived from an EMBL/GenBank/DDBJ whole genome shotgun (WGS) entry which is preliminary data.</text>
</comment>
<reference evidence="3 4" key="1">
    <citation type="submission" date="2021-07" db="EMBL/GenBank/DDBJ databases">
        <title>Mesonia aestuariivivens sp. nov., isolated from a tidal flat.</title>
        <authorList>
            <person name="Kim Y.-O."/>
            <person name="Yoon J.-H."/>
        </authorList>
    </citation>
    <scope>NUCLEOTIDE SEQUENCE [LARGE SCALE GENOMIC DNA]</scope>
    <source>
        <strain evidence="3 4">JHPTF-M18</strain>
    </source>
</reference>
<feature type="domain" description="FIST" evidence="1">
    <location>
        <begin position="24"/>
        <end position="217"/>
    </location>
</feature>
<accession>A0ABS6W6Q3</accession>